<dbReference type="CDD" id="cd02511">
    <property type="entry name" value="Beta4Glucosyltransferase"/>
    <property type="match status" value="1"/>
</dbReference>
<dbReference type="PANTHER" id="PTHR43630:SF2">
    <property type="entry name" value="GLYCOSYLTRANSFERASE"/>
    <property type="match status" value="1"/>
</dbReference>
<dbReference type="InterPro" id="IPR011990">
    <property type="entry name" value="TPR-like_helical_dom_sf"/>
</dbReference>
<dbReference type="InterPro" id="IPR029044">
    <property type="entry name" value="Nucleotide-diphossugar_trans"/>
</dbReference>
<comment type="caution">
    <text evidence="2">The sequence shown here is derived from an EMBL/GenBank/DDBJ whole genome shotgun (WGS) entry which is preliminary data.</text>
</comment>
<dbReference type="SUPFAM" id="SSF81901">
    <property type="entry name" value="HCP-like"/>
    <property type="match status" value="1"/>
</dbReference>
<gene>
    <name evidence="2" type="ORF">A7K91_06240</name>
</gene>
<evidence type="ECO:0000313" key="2">
    <source>
        <dbReference type="EMBL" id="OBR63674.1"/>
    </source>
</evidence>
<evidence type="ECO:0000313" key="3">
    <source>
        <dbReference type="Proteomes" id="UP000092024"/>
    </source>
</evidence>
<name>A0A1A5YDL7_9BACL</name>
<dbReference type="EMBL" id="LYPA01000071">
    <property type="protein sequence ID" value="OBR63674.1"/>
    <property type="molecule type" value="Genomic_DNA"/>
</dbReference>
<dbReference type="Pfam" id="PF00535">
    <property type="entry name" value="Glycos_transf_2"/>
    <property type="match status" value="1"/>
</dbReference>
<feature type="domain" description="Glycosyltransferase 2-like" evidence="1">
    <location>
        <begin position="1"/>
        <end position="115"/>
    </location>
</feature>
<dbReference type="Proteomes" id="UP000092024">
    <property type="component" value="Unassembled WGS sequence"/>
</dbReference>
<evidence type="ECO:0000259" key="1">
    <source>
        <dbReference type="Pfam" id="PF00535"/>
    </source>
</evidence>
<dbReference type="SUPFAM" id="SSF53448">
    <property type="entry name" value="Nucleotide-diphospho-sugar transferases"/>
    <property type="match status" value="1"/>
</dbReference>
<organism evidence="2 3">
    <name type="scientific">Paenibacillus oryzae</name>
    <dbReference type="NCBI Taxonomy" id="1844972"/>
    <lineage>
        <taxon>Bacteria</taxon>
        <taxon>Bacillati</taxon>
        <taxon>Bacillota</taxon>
        <taxon>Bacilli</taxon>
        <taxon>Bacillales</taxon>
        <taxon>Paenibacillaceae</taxon>
        <taxon>Paenibacillus</taxon>
    </lineage>
</organism>
<dbReference type="InterPro" id="IPR001173">
    <property type="entry name" value="Glyco_trans_2-like"/>
</dbReference>
<proteinExistence type="predicted"/>
<dbReference type="AlphaFoldDB" id="A0A1A5YDL7"/>
<keyword evidence="3" id="KW-1185">Reference proteome</keyword>
<accession>A0A1A5YDL7</accession>
<dbReference type="STRING" id="1844972.A7K91_06240"/>
<dbReference type="OrthoDB" id="9815923at2"/>
<reference evidence="2 3" key="1">
    <citation type="submission" date="2016-05" db="EMBL/GenBank/DDBJ databases">
        <title>Paenibacillus oryzae. sp. nov., isolated from the rice root.</title>
        <authorList>
            <person name="Zhang J."/>
            <person name="Zhang X."/>
        </authorList>
    </citation>
    <scope>NUCLEOTIDE SEQUENCE [LARGE SCALE GENOMIC DNA]</scope>
    <source>
        <strain evidence="2 3">1DrF-4</strain>
    </source>
</reference>
<sequence>MIAKNEAAVIGRCLESVKPLVDEMVVVDTGSSDNTKEIALSYGALVYDFQWTDNFSDARNFALSKTTCQWALVLDADDYITNDCGPALRQFIEGVPAIGRVKIIDKFKGKDGDSYAQSFVSRLYPSHLRYSGVIHEQLNSDLPRIIVGIEYNHDGYYQNTRSQRNIPLLQKVLATDPSNAYYHYQIAKEYRGLEDHAAAYNHLEQAYRHGDPRAGFYPNIVVDLVYAAMGCEKLKEVLEVVQLARSKWQDYSDIHFVSGLYYLELIMKHTAKYMNLLPEIERCYLTCLEIGENNQYDSVLGTGSYLAYHNLGVFYEVTGALENAKSCYEKASKEEYEPSKVRLRAMTH</sequence>
<dbReference type="Gene3D" id="3.90.550.10">
    <property type="entry name" value="Spore Coat Polysaccharide Biosynthesis Protein SpsA, Chain A"/>
    <property type="match status" value="1"/>
</dbReference>
<dbReference type="PANTHER" id="PTHR43630">
    <property type="entry name" value="POLY-BETA-1,6-N-ACETYL-D-GLUCOSAMINE SYNTHASE"/>
    <property type="match status" value="1"/>
</dbReference>
<protein>
    <recommendedName>
        <fullName evidence="1">Glycosyltransferase 2-like domain-containing protein</fullName>
    </recommendedName>
</protein>
<dbReference type="Gene3D" id="1.25.40.10">
    <property type="entry name" value="Tetratricopeptide repeat domain"/>
    <property type="match status" value="1"/>
</dbReference>